<name>A0ABV8T2Q2_9GAMM</name>
<dbReference type="Proteomes" id="UP001595904">
    <property type="component" value="Unassembled WGS sequence"/>
</dbReference>
<keyword evidence="1" id="KW-0472">Membrane</keyword>
<feature type="transmembrane region" description="Helical" evidence="1">
    <location>
        <begin position="12"/>
        <end position="30"/>
    </location>
</feature>
<protein>
    <submittedName>
        <fullName evidence="3">DUF4382 domain-containing protein</fullName>
    </submittedName>
</protein>
<evidence type="ECO:0000259" key="2">
    <source>
        <dbReference type="Pfam" id="PF14321"/>
    </source>
</evidence>
<keyword evidence="1" id="KW-1133">Transmembrane helix</keyword>
<keyword evidence="1" id="KW-0812">Transmembrane</keyword>
<reference evidence="4" key="1">
    <citation type="journal article" date="2019" name="Int. J. Syst. Evol. Microbiol.">
        <title>The Global Catalogue of Microorganisms (GCM) 10K type strain sequencing project: providing services to taxonomists for standard genome sequencing and annotation.</title>
        <authorList>
            <consortium name="The Broad Institute Genomics Platform"/>
            <consortium name="The Broad Institute Genome Sequencing Center for Infectious Disease"/>
            <person name="Wu L."/>
            <person name="Ma J."/>
        </authorList>
    </citation>
    <scope>NUCLEOTIDE SEQUENCE [LARGE SCALE GENOMIC DNA]</scope>
    <source>
        <strain evidence="4">CGMCC 1.10759</strain>
    </source>
</reference>
<evidence type="ECO:0000313" key="4">
    <source>
        <dbReference type="Proteomes" id="UP001595904"/>
    </source>
</evidence>
<dbReference type="EMBL" id="JBHSDU010000015">
    <property type="protein sequence ID" value="MFC4313467.1"/>
    <property type="molecule type" value="Genomic_DNA"/>
</dbReference>
<sequence>MLDENQVRVTGSIVLGLIWTLLVSTLLFALSGCGGGDGAPGEGRVKVSITDAPLDDASSVVVQFSGVAFKREGEAAEIVRNLSPSMRQLDLLAYQEGRAALLLDNVTLPAGRYEWIRLIVDNEPSVRDSYIELTNGQECELRVPSGAESGLKLNRGFTLPEDGSAALTIDFDLRKSVHAPPGQRGSTPDCTQAYLLRPTLRVVDDANVGAIAGTVDSALVPDDCLPKVYVYSGSGIAPDDIEETTVSGDVDPLLVANVAIQNGDTDYRYRAAFLPPGSYTVAFTCSDDDPTDDDALTFFAPKSVTVQANLIAAADFAPAAAP</sequence>
<dbReference type="RefSeq" id="WP_380603811.1">
    <property type="nucleotide sequence ID" value="NZ_JBHSDU010000015.1"/>
</dbReference>
<gene>
    <name evidence="3" type="ORF">ACFPN2_30605</name>
</gene>
<keyword evidence="4" id="KW-1185">Reference proteome</keyword>
<proteinExistence type="predicted"/>
<dbReference type="InterPro" id="IPR025491">
    <property type="entry name" value="DUF4382"/>
</dbReference>
<accession>A0ABV8T2Q2</accession>
<dbReference type="Pfam" id="PF14321">
    <property type="entry name" value="DUF4382"/>
    <property type="match status" value="1"/>
</dbReference>
<feature type="domain" description="DUF4382" evidence="2">
    <location>
        <begin position="43"/>
        <end position="182"/>
    </location>
</feature>
<evidence type="ECO:0000256" key="1">
    <source>
        <dbReference type="SAM" id="Phobius"/>
    </source>
</evidence>
<organism evidence="3 4">
    <name type="scientific">Steroidobacter flavus</name>
    <dbReference type="NCBI Taxonomy" id="1842136"/>
    <lineage>
        <taxon>Bacteria</taxon>
        <taxon>Pseudomonadati</taxon>
        <taxon>Pseudomonadota</taxon>
        <taxon>Gammaproteobacteria</taxon>
        <taxon>Steroidobacterales</taxon>
        <taxon>Steroidobacteraceae</taxon>
        <taxon>Steroidobacter</taxon>
    </lineage>
</organism>
<evidence type="ECO:0000313" key="3">
    <source>
        <dbReference type="EMBL" id="MFC4313467.1"/>
    </source>
</evidence>
<comment type="caution">
    <text evidence="3">The sequence shown here is derived from an EMBL/GenBank/DDBJ whole genome shotgun (WGS) entry which is preliminary data.</text>
</comment>